<protein>
    <submittedName>
        <fullName evidence="1">Uncharacterized protein</fullName>
    </submittedName>
</protein>
<sequence length="56" mass="6521">MIIKTSGQSMQPMQSEIYKDLTLLRDNLLTIETNMKNRQTTINEEIIPQDLLKVDL</sequence>
<proteinExistence type="predicted"/>
<gene>
    <name evidence="1" type="ORF">UJA718_LOCUS47003</name>
</gene>
<feature type="non-terminal residue" evidence="1">
    <location>
        <position position="56"/>
    </location>
</feature>
<dbReference type="AlphaFoldDB" id="A0A821X096"/>
<dbReference type="Proteomes" id="UP000663873">
    <property type="component" value="Unassembled WGS sequence"/>
</dbReference>
<dbReference type="EMBL" id="CAJOBP010086943">
    <property type="protein sequence ID" value="CAF4933981.1"/>
    <property type="molecule type" value="Genomic_DNA"/>
</dbReference>
<name>A0A821X096_9BILA</name>
<organism evidence="1 2">
    <name type="scientific">Rotaria socialis</name>
    <dbReference type="NCBI Taxonomy" id="392032"/>
    <lineage>
        <taxon>Eukaryota</taxon>
        <taxon>Metazoa</taxon>
        <taxon>Spiralia</taxon>
        <taxon>Gnathifera</taxon>
        <taxon>Rotifera</taxon>
        <taxon>Eurotatoria</taxon>
        <taxon>Bdelloidea</taxon>
        <taxon>Philodinida</taxon>
        <taxon>Philodinidae</taxon>
        <taxon>Rotaria</taxon>
    </lineage>
</organism>
<accession>A0A821X096</accession>
<keyword evidence="2" id="KW-1185">Reference proteome</keyword>
<evidence type="ECO:0000313" key="1">
    <source>
        <dbReference type="EMBL" id="CAF4933981.1"/>
    </source>
</evidence>
<comment type="caution">
    <text evidence="1">The sequence shown here is derived from an EMBL/GenBank/DDBJ whole genome shotgun (WGS) entry which is preliminary data.</text>
</comment>
<evidence type="ECO:0000313" key="2">
    <source>
        <dbReference type="Proteomes" id="UP000663873"/>
    </source>
</evidence>
<reference evidence="1" key="1">
    <citation type="submission" date="2021-02" db="EMBL/GenBank/DDBJ databases">
        <authorList>
            <person name="Nowell W R."/>
        </authorList>
    </citation>
    <scope>NUCLEOTIDE SEQUENCE</scope>
</reference>